<evidence type="ECO:0000256" key="2">
    <source>
        <dbReference type="SAM" id="MobiDB-lite"/>
    </source>
</evidence>
<dbReference type="PANTHER" id="PTHR43625:SF40">
    <property type="entry name" value="ALDO-KETO REDUCTASE YAKC [NADP(+)]"/>
    <property type="match status" value="1"/>
</dbReference>
<protein>
    <submittedName>
        <fullName evidence="4">Aldo/keto reductase</fullName>
    </submittedName>
</protein>
<proteinExistence type="predicted"/>
<dbReference type="SUPFAM" id="SSF51430">
    <property type="entry name" value="NAD(P)-linked oxidoreductase"/>
    <property type="match status" value="1"/>
</dbReference>
<keyword evidence="1" id="KW-0560">Oxidoreductase</keyword>
<accession>A0A9P5CMF2</accession>
<comment type="caution">
    <text evidence="4">The sequence shown here is derived from an EMBL/GenBank/DDBJ whole genome shotgun (WGS) entry which is preliminary data.</text>
</comment>
<feature type="compositionally biased region" description="Polar residues" evidence="2">
    <location>
        <begin position="1"/>
        <end position="11"/>
    </location>
</feature>
<name>A0A9P5CMF2_CRYP1</name>
<feature type="region of interest" description="Disordered" evidence="2">
    <location>
        <begin position="1"/>
        <end position="20"/>
    </location>
</feature>
<dbReference type="GO" id="GO:0016491">
    <property type="term" value="F:oxidoreductase activity"/>
    <property type="evidence" value="ECO:0007669"/>
    <property type="project" value="UniProtKB-KW"/>
</dbReference>
<dbReference type="EMBL" id="MU032349">
    <property type="protein sequence ID" value="KAF3763026.1"/>
    <property type="molecule type" value="Genomic_DNA"/>
</dbReference>
<keyword evidence="5" id="KW-1185">Reference proteome</keyword>
<dbReference type="PANTHER" id="PTHR43625">
    <property type="entry name" value="AFLATOXIN B1 ALDEHYDE REDUCTASE"/>
    <property type="match status" value="1"/>
</dbReference>
<feature type="domain" description="NADP-dependent oxidoreductase" evidence="3">
    <location>
        <begin position="21"/>
        <end position="324"/>
    </location>
</feature>
<gene>
    <name evidence="4" type="ORF">M406DRAFT_263055</name>
</gene>
<dbReference type="AlphaFoldDB" id="A0A9P5CMF2"/>
<dbReference type="GO" id="GO:0005737">
    <property type="term" value="C:cytoplasm"/>
    <property type="evidence" value="ECO:0007669"/>
    <property type="project" value="TreeGrafter"/>
</dbReference>
<sequence length="351" mass="39209">MSSPQKLSTRQLGKDGPQVPRLGFGTMGLSVGYGPVPSEQEQLKVLDRAWELGATFWDTAHNYGDSEVLIGKWFRQHPERRKDIFLATKFGLSSNLQAVGAGGRITWRLDSTPEECRRSCEESLEKLGTEYIDLFYIHRFDKKTPVEKTMEGFVELKNEGKIRHMGFSECSSTTLRRGHAVHPIAAVQIEYNPWTLDIETDAGTNLLATCRELGVAVVPYSPLGRGFMTGRYKSVDDFEPTDLRRHLPRFQPANFARNLELVRIFEDLAAEKKDCTPAQVVLAWILARGDDFFPIPGTKNVAYLEQNLGALGVEITARDDEIVRAKIAEMGGAVGDRSLSMADTFVDTPPL</sequence>
<reference evidence="4" key="1">
    <citation type="journal article" date="2020" name="Phytopathology">
        <title>Genome sequence of the chestnut blight fungus Cryphonectria parasitica EP155: A fundamental resource for an archetypical invasive plant pathogen.</title>
        <authorList>
            <person name="Crouch J.A."/>
            <person name="Dawe A."/>
            <person name="Aerts A."/>
            <person name="Barry K."/>
            <person name="Churchill A.C.L."/>
            <person name="Grimwood J."/>
            <person name="Hillman B."/>
            <person name="Milgroom M.G."/>
            <person name="Pangilinan J."/>
            <person name="Smith M."/>
            <person name="Salamov A."/>
            <person name="Schmutz J."/>
            <person name="Yadav J."/>
            <person name="Grigoriev I.V."/>
            <person name="Nuss D."/>
        </authorList>
    </citation>
    <scope>NUCLEOTIDE SEQUENCE</scope>
    <source>
        <strain evidence="4">EP155</strain>
    </source>
</reference>
<dbReference type="Proteomes" id="UP000803844">
    <property type="component" value="Unassembled WGS sequence"/>
</dbReference>
<dbReference type="Gene3D" id="3.20.20.100">
    <property type="entry name" value="NADP-dependent oxidoreductase domain"/>
    <property type="match status" value="1"/>
</dbReference>
<dbReference type="InterPro" id="IPR023210">
    <property type="entry name" value="NADP_OxRdtase_dom"/>
</dbReference>
<evidence type="ECO:0000259" key="3">
    <source>
        <dbReference type="Pfam" id="PF00248"/>
    </source>
</evidence>
<evidence type="ECO:0000256" key="1">
    <source>
        <dbReference type="ARBA" id="ARBA00023002"/>
    </source>
</evidence>
<dbReference type="InterPro" id="IPR050791">
    <property type="entry name" value="Aldo-Keto_reductase"/>
</dbReference>
<dbReference type="OrthoDB" id="37537at2759"/>
<evidence type="ECO:0000313" key="5">
    <source>
        <dbReference type="Proteomes" id="UP000803844"/>
    </source>
</evidence>
<dbReference type="InterPro" id="IPR036812">
    <property type="entry name" value="NAD(P)_OxRdtase_dom_sf"/>
</dbReference>
<dbReference type="RefSeq" id="XP_040774005.1">
    <property type="nucleotide sequence ID" value="XM_040917559.1"/>
</dbReference>
<evidence type="ECO:0000313" key="4">
    <source>
        <dbReference type="EMBL" id="KAF3763026.1"/>
    </source>
</evidence>
<dbReference type="GeneID" id="63834688"/>
<dbReference type="Pfam" id="PF00248">
    <property type="entry name" value="Aldo_ket_red"/>
    <property type="match status" value="1"/>
</dbReference>
<organism evidence="4 5">
    <name type="scientific">Cryphonectria parasitica (strain ATCC 38755 / EP155)</name>
    <dbReference type="NCBI Taxonomy" id="660469"/>
    <lineage>
        <taxon>Eukaryota</taxon>
        <taxon>Fungi</taxon>
        <taxon>Dikarya</taxon>
        <taxon>Ascomycota</taxon>
        <taxon>Pezizomycotina</taxon>
        <taxon>Sordariomycetes</taxon>
        <taxon>Sordariomycetidae</taxon>
        <taxon>Diaporthales</taxon>
        <taxon>Cryphonectriaceae</taxon>
        <taxon>Cryphonectria-Endothia species complex</taxon>
        <taxon>Cryphonectria</taxon>
    </lineage>
</organism>